<dbReference type="InterPro" id="IPR006016">
    <property type="entry name" value="UspA"/>
</dbReference>
<dbReference type="AlphaFoldDB" id="A0A3N1VJL2"/>
<dbReference type="Pfam" id="PF00582">
    <property type="entry name" value="Usp"/>
    <property type="match status" value="1"/>
</dbReference>
<protein>
    <submittedName>
        <fullName evidence="2">Nucleotide-binding universal stress UspA family protein</fullName>
    </submittedName>
</protein>
<organism evidence="2 3">
    <name type="scientific">Desulfosoma caldarium</name>
    <dbReference type="NCBI Taxonomy" id="610254"/>
    <lineage>
        <taxon>Bacteria</taxon>
        <taxon>Pseudomonadati</taxon>
        <taxon>Thermodesulfobacteriota</taxon>
        <taxon>Syntrophobacteria</taxon>
        <taxon>Syntrophobacterales</taxon>
        <taxon>Syntrophobacteraceae</taxon>
        <taxon>Desulfosoma</taxon>
    </lineage>
</organism>
<evidence type="ECO:0000259" key="1">
    <source>
        <dbReference type="Pfam" id="PF00582"/>
    </source>
</evidence>
<feature type="domain" description="UspA" evidence="1">
    <location>
        <begin position="2"/>
        <end position="168"/>
    </location>
</feature>
<gene>
    <name evidence="2" type="ORF">EDC27_0248</name>
</gene>
<dbReference type="RefSeq" id="WP_170161500.1">
    <property type="nucleotide sequence ID" value="NZ_RJVA01000009.1"/>
</dbReference>
<dbReference type="Proteomes" id="UP000276223">
    <property type="component" value="Unassembled WGS sequence"/>
</dbReference>
<reference evidence="2 3" key="1">
    <citation type="submission" date="2018-11" db="EMBL/GenBank/DDBJ databases">
        <title>Genomic Encyclopedia of Type Strains, Phase IV (KMG-IV): sequencing the most valuable type-strain genomes for metagenomic binning, comparative biology and taxonomic classification.</title>
        <authorList>
            <person name="Goeker M."/>
        </authorList>
    </citation>
    <scope>NUCLEOTIDE SEQUENCE [LARGE SCALE GENOMIC DNA]</scope>
    <source>
        <strain evidence="2 3">DSM 22027</strain>
    </source>
</reference>
<dbReference type="Gene3D" id="3.40.50.12370">
    <property type="match status" value="1"/>
</dbReference>
<evidence type="ECO:0000313" key="2">
    <source>
        <dbReference type="EMBL" id="ROR02993.1"/>
    </source>
</evidence>
<accession>A0A3N1VJL2</accession>
<dbReference type="SUPFAM" id="SSF52402">
    <property type="entry name" value="Adenine nucleotide alpha hydrolases-like"/>
    <property type="match status" value="1"/>
</dbReference>
<evidence type="ECO:0000313" key="3">
    <source>
        <dbReference type="Proteomes" id="UP000276223"/>
    </source>
</evidence>
<name>A0A3N1VJL2_9BACT</name>
<proteinExistence type="predicted"/>
<keyword evidence="3" id="KW-1185">Reference proteome</keyword>
<comment type="caution">
    <text evidence="2">The sequence shown here is derived from an EMBL/GenBank/DDBJ whole genome shotgun (WGS) entry which is preliminary data.</text>
</comment>
<sequence length="296" mass="32902">MRILFAADQYRYSAHALEALVKLAQNTWADLTFVGVINKSVDRSLAPGSAEVGTHALPGALARYRDDFLARWPKGDSPYAPTQQQHEWIQLRQGVWEYFQVARGSMKQLKVRLRFGQTASEILATAEEEASSLIVMGCTGGDACLWQDDPSVPQKVVDGATVSVLLVKEAAPIRKLYMCLDDSGITQDALEMVNQMVSITEAELDVVGLTKGGGIKTQVYPWLKVVSDYYNSKGVPCHIRFREIDAFQEFISSQVTEGLLALWLGKKSLLSRLFQKKTDSIGHFVSRCRTSVLVLR</sequence>
<dbReference type="CDD" id="cd00293">
    <property type="entry name" value="USP-like"/>
    <property type="match status" value="1"/>
</dbReference>
<dbReference type="EMBL" id="RJVA01000009">
    <property type="protein sequence ID" value="ROR02993.1"/>
    <property type="molecule type" value="Genomic_DNA"/>
</dbReference>